<name>A0ABS8YFD1_9BACL</name>
<proteinExistence type="predicted"/>
<feature type="transmembrane region" description="Helical" evidence="1">
    <location>
        <begin position="39"/>
        <end position="61"/>
    </location>
</feature>
<accession>A0ABS8YFD1</accession>
<keyword evidence="3" id="KW-1185">Reference proteome</keyword>
<keyword evidence="1" id="KW-1133">Transmembrane helix</keyword>
<feature type="transmembrane region" description="Helical" evidence="1">
    <location>
        <begin position="7"/>
        <end position="27"/>
    </location>
</feature>
<evidence type="ECO:0000313" key="3">
    <source>
        <dbReference type="Proteomes" id="UP001199916"/>
    </source>
</evidence>
<comment type="caution">
    <text evidence="2">The sequence shown here is derived from an EMBL/GenBank/DDBJ whole genome shotgun (WGS) entry which is preliminary data.</text>
</comment>
<dbReference type="Proteomes" id="UP001199916">
    <property type="component" value="Unassembled WGS sequence"/>
</dbReference>
<dbReference type="EMBL" id="JAJNBZ010000009">
    <property type="protein sequence ID" value="MCE5170386.1"/>
    <property type="molecule type" value="Genomic_DNA"/>
</dbReference>
<organism evidence="2 3">
    <name type="scientific">Paenibacillus profundus</name>
    <dbReference type="NCBI Taxonomy" id="1173085"/>
    <lineage>
        <taxon>Bacteria</taxon>
        <taxon>Bacillati</taxon>
        <taxon>Bacillota</taxon>
        <taxon>Bacilli</taxon>
        <taxon>Bacillales</taxon>
        <taxon>Paenibacillaceae</taxon>
        <taxon>Paenibacillus</taxon>
    </lineage>
</organism>
<gene>
    <name evidence="2" type="ORF">LQV63_13805</name>
</gene>
<feature type="transmembrane region" description="Helical" evidence="1">
    <location>
        <begin position="105"/>
        <end position="126"/>
    </location>
</feature>
<reference evidence="2 3" key="1">
    <citation type="submission" date="2021-11" db="EMBL/GenBank/DDBJ databases">
        <title>Draft genome sequence of Paenibacillus profundus YoMME, a new Gram-positive bacteria with exoelectrogenic properties.</title>
        <authorList>
            <person name="Hubenova Y."/>
            <person name="Hubenova E."/>
            <person name="Manasiev Y."/>
            <person name="Peykov S."/>
            <person name="Mitov M."/>
        </authorList>
    </citation>
    <scope>NUCLEOTIDE SEQUENCE [LARGE SCALE GENOMIC DNA]</scope>
    <source>
        <strain evidence="2 3">YoMME</strain>
    </source>
</reference>
<evidence type="ECO:0000256" key="1">
    <source>
        <dbReference type="SAM" id="Phobius"/>
    </source>
</evidence>
<feature type="transmembrane region" description="Helical" evidence="1">
    <location>
        <begin position="73"/>
        <end position="99"/>
    </location>
</feature>
<keyword evidence="1" id="KW-0472">Membrane</keyword>
<protein>
    <submittedName>
        <fullName evidence="2">Uncharacterized protein</fullName>
    </submittedName>
</protein>
<keyword evidence="1" id="KW-0812">Transmembrane</keyword>
<evidence type="ECO:0000313" key="2">
    <source>
        <dbReference type="EMBL" id="MCE5170386.1"/>
    </source>
</evidence>
<sequence length="248" mass="28426">MKQDTQYNWITTAIFLTILTVTVALFFTFSEIDTRDFSWWLSLGTLVLAELLSYLFSFKLLKGGPEFKAAVPAYLSLGTVLFFYDLAVLIHIVLFWIILDVPAQAYLWIQLLTFAVALVIALLLGLSKVFGGRLVTDERMRLQSMKQLQLVVHGARLELEGWEHAERETMLELLRKLEDQVKYSDPVSLPAMVLEEAQLMEKANRLEAGVRSAVRERHTLYSAEELRGMIQDLSNAIRLRNEQLTIMK</sequence>
<dbReference type="RefSeq" id="WP_233697128.1">
    <property type="nucleotide sequence ID" value="NZ_JAJNBZ010000009.1"/>
</dbReference>